<evidence type="ECO:0008006" key="4">
    <source>
        <dbReference type="Google" id="ProtNLM"/>
    </source>
</evidence>
<name>A0A8H3AXI2_9AGAM</name>
<gene>
    <name evidence="2" type="ORF">RDB_LOCUS102043</name>
</gene>
<organism evidence="2 3">
    <name type="scientific">Rhizoctonia solani</name>
    <dbReference type="NCBI Taxonomy" id="456999"/>
    <lineage>
        <taxon>Eukaryota</taxon>
        <taxon>Fungi</taxon>
        <taxon>Dikarya</taxon>
        <taxon>Basidiomycota</taxon>
        <taxon>Agaricomycotina</taxon>
        <taxon>Agaricomycetes</taxon>
        <taxon>Cantharellales</taxon>
        <taxon>Ceratobasidiaceae</taxon>
        <taxon>Rhizoctonia</taxon>
    </lineage>
</organism>
<dbReference type="Proteomes" id="UP000663841">
    <property type="component" value="Unassembled WGS sequence"/>
</dbReference>
<sequence>MANSRPGASRTVVKQENNESTSQWIACRALLDNIWKELPAVPSTASRRAWAVAHRVDPARVHKWFNVRKRARARKGVSHHTRDEYALSPQDSPEEPPSSSISLNVTPALDNPSSPSYLSMSSPLPQTPMDMYNDFPVTFSSGALFDEGQTVHPPSLEMLHSKSRSFPSAPGIHPSKVDLTVKTEIVDAASISDMQAPESRKPRRIVLRVASDVQEGPSNRPLKEPRNLKPTTAIARSKKSRRAKKIPKTEAADGEGIISGQQDSHVLNPVDPTMTFPQAQTFPTGFCAPYFTYMNPAMAFATGMTGTHNLPSHSFGNIMYNPFTGAPLFNNVPPQFSAFPGQPSQPALFNGNMDAGHFTQMFSQAPAPAVPSPGMNVLGTTTLDQIIPAGNLQGNFQGFQLGMPLDGATNPQSLSEPTMSLTDFLNEPLDAAWMYTGYT</sequence>
<reference evidence="2" key="1">
    <citation type="submission" date="2021-01" db="EMBL/GenBank/DDBJ databases">
        <authorList>
            <person name="Kaushik A."/>
        </authorList>
    </citation>
    <scope>NUCLEOTIDE SEQUENCE</scope>
    <source>
        <strain evidence="2">AG3-T5</strain>
    </source>
</reference>
<evidence type="ECO:0000256" key="1">
    <source>
        <dbReference type="SAM" id="MobiDB-lite"/>
    </source>
</evidence>
<proteinExistence type="predicted"/>
<evidence type="ECO:0000313" key="3">
    <source>
        <dbReference type="Proteomes" id="UP000663841"/>
    </source>
</evidence>
<comment type="caution">
    <text evidence="2">The sequence shown here is derived from an EMBL/GenBank/DDBJ whole genome shotgun (WGS) entry which is preliminary data.</text>
</comment>
<dbReference type="AlphaFoldDB" id="A0A8H3AXI2"/>
<feature type="region of interest" description="Disordered" evidence="1">
    <location>
        <begin position="72"/>
        <end position="118"/>
    </location>
</feature>
<evidence type="ECO:0000313" key="2">
    <source>
        <dbReference type="EMBL" id="CAE6442911.1"/>
    </source>
</evidence>
<accession>A0A8H3AXI2</accession>
<dbReference type="EMBL" id="CAJMWW010000096">
    <property type="protein sequence ID" value="CAE6442911.1"/>
    <property type="molecule type" value="Genomic_DNA"/>
</dbReference>
<protein>
    <recommendedName>
        <fullName evidence="4">Homeobox domain-containing protein</fullName>
    </recommendedName>
</protein>